<organism evidence="1">
    <name type="scientific">marine metagenome</name>
    <dbReference type="NCBI Taxonomy" id="408172"/>
    <lineage>
        <taxon>unclassified sequences</taxon>
        <taxon>metagenomes</taxon>
        <taxon>ecological metagenomes</taxon>
    </lineage>
</organism>
<evidence type="ECO:0000313" key="1">
    <source>
        <dbReference type="EMBL" id="SVE29734.1"/>
    </source>
</evidence>
<proteinExistence type="predicted"/>
<accession>A0A383CC69</accession>
<reference evidence="1" key="1">
    <citation type="submission" date="2018-05" db="EMBL/GenBank/DDBJ databases">
        <authorList>
            <person name="Lanie J.A."/>
            <person name="Ng W.-L."/>
            <person name="Kazmierczak K.M."/>
            <person name="Andrzejewski T.M."/>
            <person name="Davidsen T.M."/>
            <person name="Wayne K.J."/>
            <person name="Tettelin H."/>
            <person name="Glass J.I."/>
            <person name="Rusch D."/>
            <person name="Podicherti R."/>
            <person name="Tsui H.-C.T."/>
            <person name="Winkler M.E."/>
        </authorList>
    </citation>
    <scope>NUCLEOTIDE SEQUENCE</scope>
</reference>
<name>A0A383CC69_9ZZZZ</name>
<dbReference type="AlphaFoldDB" id="A0A383CC69"/>
<sequence>MEIKNIDYNNKRDADFIRKSVGSNRIVIIKNSKPVSPK</sequence>
<protein>
    <submittedName>
        <fullName evidence="1">Uncharacterized protein</fullName>
    </submittedName>
</protein>
<dbReference type="EMBL" id="UINC01207588">
    <property type="protein sequence ID" value="SVE29734.1"/>
    <property type="molecule type" value="Genomic_DNA"/>
</dbReference>
<feature type="non-terminal residue" evidence="1">
    <location>
        <position position="38"/>
    </location>
</feature>
<gene>
    <name evidence="1" type="ORF">METZ01_LOCUS482588</name>
</gene>